<protein>
    <recommendedName>
        <fullName evidence="5 7">5-formyltetrahydrofolate cyclo-ligase</fullName>
        <ecNumber evidence="5 7">6.3.3.2</ecNumber>
    </recommendedName>
</protein>
<accession>A0AAV8WGY6</accession>
<gene>
    <name evidence="8" type="ORF">NQ315_009329</name>
</gene>
<dbReference type="GO" id="GO:0035999">
    <property type="term" value="P:tetrahydrofolate interconversion"/>
    <property type="evidence" value="ECO:0007669"/>
    <property type="project" value="TreeGrafter"/>
</dbReference>
<dbReference type="FunFam" id="3.40.50.10420:FF:000007">
    <property type="entry name" value="5-formyltetrahydrofolate cyclo-ligase"/>
    <property type="match status" value="1"/>
</dbReference>
<comment type="catalytic activity">
    <reaction evidence="4 7">
        <text>(6S)-5-formyl-5,6,7,8-tetrahydrofolate + ATP = (6R)-5,10-methenyltetrahydrofolate + ADP + phosphate</text>
        <dbReference type="Rhea" id="RHEA:10488"/>
        <dbReference type="ChEBI" id="CHEBI:30616"/>
        <dbReference type="ChEBI" id="CHEBI:43474"/>
        <dbReference type="ChEBI" id="CHEBI:57455"/>
        <dbReference type="ChEBI" id="CHEBI:57457"/>
        <dbReference type="ChEBI" id="CHEBI:456216"/>
        <dbReference type="EC" id="6.3.3.2"/>
    </reaction>
</comment>
<sequence>MSAIKAAKAALRKEIEKKLVQLSSDEKQKQSKIVVEKLFNTPEFKSAKNISVYLSTDNEIDTEPIVKKIFDEGKKCFVPRYQKAGMEMVRLNSMEDWESLPVTKWNIKQPYLKDVRENALDAGLDLLILPGVAFTKEGLRLGHGAGYYDKYQTKLKELLEVPPVSIAVAFKEQIVDEVPVEETDVKLDQVLYPD</sequence>
<name>A0AAV8WGY6_9CUCU</name>
<evidence type="ECO:0000256" key="6">
    <source>
        <dbReference type="PIRSR" id="PIRSR006806-1"/>
    </source>
</evidence>
<dbReference type="AlphaFoldDB" id="A0AAV8WGY6"/>
<dbReference type="InterPro" id="IPR002698">
    <property type="entry name" value="FTHF_cligase"/>
</dbReference>
<keyword evidence="9" id="KW-1185">Reference proteome</keyword>
<feature type="binding site" evidence="6">
    <location>
        <begin position="8"/>
        <end position="12"/>
    </location>
    <ligand>
        <name>ATP</name>
        <dbReference type="ChEBI" id="CHEBI:30616"/>
    </ligand>
</feature>
<comment type="similarity">
    <text evidence="1 7">Belongs to the 5-formyltetrahydrofolate cyclo-ligase family.</text>
</comment>
<evidence type="ECO:0000313" key="9">
    <source>
        <dbReference type="Proteomes" id="UP001159042"/>
    </source>
</evidence>
<dbReference type="EMBL" id="JANEYG010000001">
    <property type="protein sequence ID" value="KAJ8925491.1"/>
    <property type="molecule type" value="Genomic_DNA"/>
</dbReference>
<dbReference type="Gene3D" id="3.40.50.10420">
    <property type="entry name" value="NagB/RpiA/CoA transferase-like"/>
    <property type="match status" value="1"/>
</dbReference>
<dbReference type="PANTHER" id="PTHR23407">
    <property type="entry name" value="ATPASE INHIBITOR/5-FORMYLTETRAHYDROFOLATE CYCLO-LIGASE"/>
    <property type="match status" value="1"/>
</dbReference>
<dbReference type="PANTHER" id="PTHR23407:SF1">
    <property type="entry name" value="5-FORMYLTETRAHYDROFOLATE CYCLO-LIGASE"/>
    <property type="match status" value="1"/>
</dbReference>
<feature type="binding site" evidence="6">
    <location>
        <position position="59"/>
    </location>
    <ligand>
        <name>substrate</name>
    </ligand>
</feature>
<dbReference type="GO" id="GO:0009396">
    <property type="term" value="P:folic acid-containing compound biosynthetic process"/>
    <property type="evidence" value="ECO:0007669"/>
    <property type="project" value="TreeGrafter"/>
</dbReference>
<dbReference type="GO" id="GO:0005524">
    <property type="term" value="F:ATP binding"/>
    <property type="evidence" value="ECO:0007669"/>
    <property type="project" value="UniProtKB-KW"/>
</dbReference>
<keyword evidence="3 6" id="KW-0067">ATP-binding</keyword>
<evidence type="ECO:0000256" key="5">
    <source>
        <dbReference type="ARBA" id="ARBA00038966"/>
    </source>
</evidence>
<dbReference type="Proteomes" id="UP001159042">
    <property type="component" value="Unassembled WGS sequence"/>
</dbReference>
<organism evidence="8 9">
    <name type="scientific">Exocentrus adspersus</name>
    <dbReference type="NCBI Taxonomy" id="1586481"/>
    <lineage>
        <taxon>Eukaryota</taxon>
        <taxon>Metazoa</taxon>
        <taxon>Ecdysozoa</taxon>
        <taxon>Arthropoda</taxon>
        <taxon>Hexapoda</taxon>
        <taxon>Insecta</taxon>
        <taxon>Pterygota</taxon>
        <taxon>Neoptera</taxon>
        <taxon>Endopterygota</taxon>
        <taxon>Coleoptera</taxon>
        <taxon>Polyphaga</taxon>
        <taxon>Cucujiformia</taxon>
        <taxon>Chrysomeloidea</taxon>
        <taxon>Cerambycidae</taxon>
        <taxon>Lamiinae</taxon>
        <taxon>Acanthocinini</taxon>
        <taxon>Exocentrus</taxon>
    </lineage>
</organism>
<dbReference type="EC" id="6.3.3.2" evidence="5 7"/>
<feature type="binding site" evidence="6">
    <location>
        <position position="54"/>
    </location>
    <ligand>
        <name>substrate</name>
    </ligand>
</feature>
<dbReference type="PIRSF" id="PIRSF006806">
    <property type="entry name" value="FTHF_cligase"/>
    <property type="match status" value="1"/>
</dbReference>
<evidence type="ECO:0000256" key="4">
    <source>
        <dbReference type="ARBA" id="ARBA00036539"/>
    </source>
</evidence>
<evidence type="ECO:0000256" key="3">
    <source>
        <dbReference type="ARBA" id="ARBA00022840"/>
    </source>
</evidence>
<evidence type="ECO:0000313" key="8">
    <source>
        <dbReference type="EMBL" id="KAJ8925491.1"/>
    </source>
</evidence>
<dbReference type="NCBIfam" id="TIGR02727">
    <property type="entry name" value="MTHFS_bact"/>
    <property type="match status" value="1"/>
</dbReference>
<dbReference type="SUPFAM" id="SSF100950">
    <property type="entry name" value="NagB/RpiA/CoA transferase-like"/>
    <property type="match status" value="1"/>
</dbReference>
<evidence type="ECO:0000256" key="2">
    <source>
        <dbReference type="ARBA" id="ARBA00022741"/>
    </source>
</evidence>
<dbReference type="InterPro" id="IPR037171">
    <property type="entry name" value="NagB/RpiA_transferase-like"/>
</dbReference>
<reference evidence="8 9" key="1">
    <citation type="journal article" date="2023" name="Insect Mol. Biol.">
        <title>Genome sequencing provides insights into the evolution of gene families encoding plant cell wall-degrading enzymes in longhorned beetles.</title>
        <authorList>
            <person name="Shin N.R."/>
            <person name="Okamura Y."/>
            <person name="Kirsch R."/>
            <person name="Pauchet Y."/>
        </authorList>
    </citation>
    <scope>NUCLEOTIDE SEQUENCE [LARGE SCALE GENOMIC DNA]</scope>
    <source>
        <strain evidence="8">EAD_L_NR</strain>
    </source>
</reference>
<comment type="caution">
    <text evidence="8">The sequence shown here is derived from an EMBL/GenBank/DDBJ whole genome shotgun (WGS) entry which is preliminary data.</text>
</comment>
<keyword evidence="7" id="KW-0479">Metal-binding</keyword>
<comment type="cofactor">
    <cofactor evidence="7">
        <name>Mg(2+)</name>
        <dbReference type="ChEBI" id="CHEBI:18420"/>
    </cofactor>
</comment>
<keyword evidence="7" id="KW-0460">Magnesium</keyword>
<dbReference type="GO" id="GO:0005739">
    <property type="term" value="C:mitochondrion"/>
    <property type="evidence" value="ECO:0007669"/>
    <property type="project" value="TreeGrafter"/>
</dbReference>
<keyword evidence="2 6" id="KW-0547">Nucleotide-binding</keyword>
<proteinExistence type="inferred from homology"/>
<feature type="binding site" evidence="6">
    <location>
        <begin position="140"/>
        <end position="148"/>
    </location>
    <ligand>
        <name>ATP</name>
        <dbReference type="ChEBI" id="CHEBI:30616"/>
    </ligand>
</feature>
<evidence type="ECO:0000256" key="7">
    <source>
        <dbReference type="RuleBase" id="RU361279"/>
    </source>
</evidence>
<evidence type="ECO:0000256" key="1">
    <source>
        <dbReference type="ARBA" id="ARBA00010638"/>
    </source>
</evidence>
<dbReference type="InterPro" id="IPR024185">
    <property type="entry name" value="FTHF_cligase-like_sf"/>
</dbReference>
<dbReference type="Pfam" id="PF01812">
    <property type="entry name" value="5-FTHF_cyc-lig"/>
    <property type="match status" value="1"/>
</dbReference>
<dbReference type="GO" id="GO:0046872">
    <property type="term" value="F:metal ion binding"/>
    <property type="evidence" value="ECO:0007669"/>
    <property type="project" value="UniProtKB-KW"/>
</dbReference>
<dbReference type="GO" id="GO:0030272">
    <property type="term" value="F:5-formyltetrahydrofolate cyclo-ligase activity"/>
    <property type="evidence" value="ECO:0007669"/>
    <property type="project" value="UniProtKB-EC"/>
</dbReference>